<dbReference type="Pfam" id="PF14529">
    <property type="entry name" value="Exo_endo_phos_2"/>
    <property type="match status" value="1"/>
</dbReference>
<dbReference type="EMBL" id="CAEY01001378">
    <property type="status" value="NOT_ANNOTATED_CDS"/>
    <property type="molecule type" value="Genomic_DNA"/>
</dbReference>
<feature type="domain" description="Endonuclease/exonuclease/phosphatase" evidence="1">
    <location>
        <begin position="100"/>
        <end position="207"/>
    </location>
</feature>
<protein>
    <recommendedName>
        <fullName evidence="1">Endonuclease/exonuclease/phosphatase domain-containing protein</fullName>
    </recommendedName>
</protein>
<organism evidence="2 3">
    <name type="scientific">Tetranychus urticae</name>
    <name type="common">Two-spotted spider mite</name>
    <dbReference type="NCBI Taxonomy" id="32264"/>
    <lineage>
        <taxon>Eukaryota</taxon>
        <taxon>Metazoa</taxon>
        <taxon>Ecdysozoa</taxon>
        <taxon>Arthropoda</taxon>
        <taxon>Chelicerata</taxon>
        <taxon>Arachnida</taxon>
        <taxon>Acari</taxon>
        <taxon>Acariformes</taxon>
        <taxon>Trombidiformes</taxon>
        <taxon>Prostigmata</taxon>
        <taxon>Eleutherengona</taxon>
        <taxon>Raphignathae</taxon>
        <taxon>Tetranychoidea</taxon>
        <taxon>Tetranychidae</taxon>
        <taxon>Tetranychus</taxon>
    </lineage>
</organism>
<dbReference type="GO" id="GO:0003824">
    <property type="term" value="F:catalytic activity"/>
    <property type="evidence" value="ECO:0007669"/>
    <property type="project" value="InterPro"/>
</dbReference>
<dbReference type="HOGENOM" id="CLU_1379746_0_0_1"/>
<dbReference type="InterPro" id="IPR036691">
    <property type="entry name" value="Endo/exonu/phosph_ase_sf"/>
</dbReference>
<accession>T1K398</accession>
<reference evidence="2" key="2">
    <citation type="submission" date="2015-06" db="UniProtKB">
        <authorList>
            <consortium name="EnsemblMetazoa"/>
        </authorList>
    </citation>
    <scope>IDENTIFICATION</scope>
</reference>
<dbReference type="Gene3D" id="3.60.10.10">
    <property type="entry name" value="Endonuclease/exonuclease/phosphatase"/>
    <property type="match status" value="1"/>
</dbReference>
<reference evidence="3" key="1">
    <citation type="submission" date="2011-08" db="EMBL/GenBank/DDBJ databases">
        <authorList>
            <person name="Rombauts S."/>
        </authorList>
    </citation>
    <scope>NUCLEOTIDE SEQUENCE</scope>
    <source>
        <strain evidence="3">London</strain>
    </source>
</reference>
<evidence type="ECO:0000313" key="3">
    <source>
        <dbReference type="Proteomes" id="UP000015104"/>
    </source>
</evidence>
<dbReference type="InterPro" id="IPR005135">
    <property type="entry name" value="Endo/exonuclease/phosphatase"/>
</dbReference>
<dbReference type="SUPFAM" id="SSF56219">
    <property type="entry name" value="DNase I-like"/>
    <property type="match status" value="1"/>
</dbReference>
<dbReference type="AlphaFoldDB" id="T1K398"/>
<name>T1K398_TETUR</name>
<dbReference type="Proteomes" id="UP000015104">
    <property type="component" value="Unassembled WGS sequence"/>
</dbReference>
<proteinExistence type="predicted"/>
<evidence type="ECO:0000313" key="2">
    <source>
        <dbReference type="EnsemblMetazoa" id="tetur04g07900.1"/>
    </source>
</evidence>
<dbReference type="EnsemblMetazoa" id="tetur04g07900.1">
    <property type="protein sequence ID" value="tetur04g07900.1"/>
    <property type="gene ID" value="tetur04g07900"/>
</dbReference>
<sequence length="226" mass="24920">MLQLLASLDILYGNCGHTEAATNVLCMRCEAELPDLGCLTEVVSECLPENCSPVRKHISTVPNDAGILTRDSDSFIFTAVYRVSQHYVAVKASWCNLKLLVIVAYLSPTASVLSNNQYMLLVQELTAMCSQVPPDALTILLGDFNAYHPNWSNETCRNSRKRTKGEVLKHYTEKAGLMVVNSCQPNCFRGMTETVNDLVFVNQAMLSGLSICETTEHLGGTFTFLV</sequence>
<evidence type="ECO:0000259" key="1">
    <source>
        <dbReference type="Pfam" id="PF14529"/>
    </source>
</evidence>
<keyword evidence="3" id="KW-1185">Reference proteome</keyword>